<dbReference type="AlphaFoldDB" id="A0A9D1UCH9"/>
<evidence type="ECO:0000313" key="2">
    <source>
        <dbReference type="EMBL" id="HIW82198.1"/>
    </source>
</evidence>
<feature type="transmembrane region" description="Helical" evidence="1">
    <location>
        <begin position="55"/>
        <end position="79"/>
    </location>
</feature>
<protein>
    <submittedName>
        <fullName evidence="2">Uncharacterized protein</fullName>
    </submittedName>
</protein>
<dbReference type="EMBL" id="DXGH01000065">
    <property type="protein sequence ID" value="HIW82198.1"/>
    <property type="molecule type" value="Genomic_DNA"/>
</dbReference>
<keyword evidence="1" id="KW-0472">Membrane</keyword>
<organism evidence="2 3">
    <name type="scientific">Candidatus Acetatifactor stercoripullorum</name>
    <dbReference type="NCBI Taxonomy" id="2838414"/>
    <lineage>
        <taxon>Bacteria</taxon>
        <taxon>Bacillati</taxon>
        <taxon>Bacillota</taxon>
        <taxon>Clostridia</taxon>
        <taxon>Lachnospirales</taxon>
        <taxon>Lachnospiraceae</taxon>
        <taxon>Acetatifactor</taxon>
    </lineage>
</organism>
<comment type="caution">
    <text evidence="2">The sequence shown here is derived from an EMBL/GenBank/DDBJ whole genome shotgun (WGS) entry which is preliminary data.</text>
</comment>
<evidence type="ECO:0000256" key="1">
    <source>
        <dbReference type="SAM" id="Phobius"/>
    </source>
</evidence>
<dbReference type="Proteomes" id="UP000824265">
    <property type="component" value="Unassembled WGS sequence"/>
</dbReference>
<name>A0A9D1UCH9_9FIRM</name>
<evidence type="ECO:0000313" key="3">
    <source>
        <dbReference type="Proteomes" id="UP000824265"/>
    </source>
</evidence>
<feature type="transmembrane region" description="Helical" evidence="1">
    <location>
        <begin position="109"/>
        <end position="129"/>
    </location>
</feature>
<reference evidence="2" key="2">
    <citation type="submission" date="2021-04" db="EMBL/GenBank/DDBJ databases">
        <authorList>
            <person name="Gilroy R."/>
        </authorList>
    </citation>
    <scope>NUCLEOTIDE SEQUENCE</scope>
    <source>
        <strain evidence="2">CHK195-6426</strain>
    </source>
</reference>
<reference evidence="2" key="1">
    <citation type="journal article" date="2021" name="PeerJ">
        <title>Extensive microbial diversity within the chicken gut microbiome revealed by metagenomics and culture.</title>
        <authorList>
            <person name="Gilroy R."/>
            <person name="Ravi A."/>
            <person name="Getino M."/>
            <person name="Pursley I."/>
            <person name="Horton D.L."/>
            <person name="Alikhan N.F."/>
            <person name="Baker D."/>
            <person name="Gharbi K."/>
            <person name="Hall N."/>
            <person name="Watson M."/>
            <person name="Adriaenssens E.M."/>
            <person name="Foster-Nyarko E."/>
            <person name="Jarju S."/>
            <person name="Secka A."/>
            <person name="Antonio M."/>
            <person name="Oren A."/>
            <person name="Chaudhuri R.R."/>
            <person name="La Ragione R."/>
            <person name="Hildebrand F."/>
            <person name="Pallen M.J."/>
        </authorList>
    </citation>
    <scope>NUCLEOTIDE SEQUENCE</scope>
    <source>
        <strain evidence="2">CHK195-6426</strain>
    </source>
</reference>
<gene>
    <name evidence="2" type="ORF">H9742_11905</name>
</gene>
<feature type="transmembrane region" description="Helical" evidence="1">
    <location>
        <begin position="20"/>
        <end position="43"/>
    </location>
</feature>
<keyword evidence="1" id="KW-0812">Transmembrane</keyword>
<proteinExistence type="predicted"/>
<keyword evidence="1" id="KW-1133">Transmembrane helix</keyword>
<accession>A0A9D1UCH9</accession>
<sequence length="130" mass="15149">MPQELKEETKDHPNPPLWRMIIGFTAYILGVLFAIGISVYAGYEGICRGYGFWEIFLRYMIILFGFKLFDVVVLDWWLITKTQFFQHFFPETRGSKGYKRFGFNKKEQVMQIVAFPCVCAVIAAVCVWIG</sequence>